<accession>A0ABY5JG63</accession>
<evidence type="ECO:0000313" key="1">
    <source>
        <dbReference type="EMBL" id="UUF05689.1"/>
    </source>
</evidence>
<dbReference type="EMBL" id="CP071249">
    <property type="protein sequence ID" value="UUF05689.1"/>
    <property type="molecule type" value="Genomic_DNA"/>
</dbReference>
<sequence>MKNTEINVTVENVEEVASKLKGLIENHVSNDMKLEMWIWEVLEDMKDRFYSEGDYSQKLRAIEYVNEHKELMLSMVSNRPTYVRFSAEIGIKSLLEYGSPFGQQNNFAKSYDVALRQLQQTFRGYGYEFSEVIFTSVDDGTVTLIWETNKPVLFKDVLDYPKSLMTLADLLDQLDIFGLEFSYSYHLIGPLSNEVESNCYVGQGFKQGYFKTYDDSDCHLVQECPFDFTGFIHYSLDGSYHLSLEEEINEESLQLVLQSGYHLEGHQLRSGLNGVIKSVETIDW</sequence>
<evidence type="ECO:0000313" key="2">
    <source>
        <dbReference type="Proteomes" id="UP001058016"/>
    </source>
</evidence>
<proteinExistence type="predicted"/>
<reference evidence="1 2" key="1">
    <citation type="submission" date="2021-03" db="EMBL/GenBank/DDBJ databases">
        <title>Comparative Genomics and Metabolomics in the genus Turicibacter.</title>
        <authorList>
            <person name="Maki J."/>
            <person name="Looft T."/>
        </authorList>
    </citation>
    <scope>NUCLEOTIDE SEQUENCE [LARGE SCALE GENOMIC DNA]</scope>
    <source>
        <strain evidence="1 2">MMM721</strain>
    </source>
</reference>
<organism evidence="1 2">
    <name type="scientific">Turicibacter bilis</name>
    <dbReference type="NCBI Taxonomy" id="2735723"/>
    <lineage>
        <taxon>Bacteria</taxon>
        <taxon>Bacillati</taxon>
        <taxon>Bacillota</taxon>
        <taxon>Erysipelotrichia</taxon>
        <taxon>Erysipelotrichales</taxon>
        <taxon>Turicibacteraceae</taxon>
        <taxon>Turicibacter</taxon>
    </lineage>
</organism>
<name>A0ABY5JG63_9FIRM</name>
<keyword evidence="2" id="KW-1185">Reference proteome</keyword>
<dbReference type="Proteomes" id="UP001058016">
    <property type="component" value="Chromosome"/>
</dbReference>
<protein>
    <submittedName>
        <fullName evidence="1">Uncharacterized protein</fullName>
    </submittedName>
</protein>
<dbReference type="RefSeq" id="WP_212726160.1">
    <property type="nucleotide sequence ID" value="NZ_CP071249.1"/>
</dbReference>
<gene>
    <name evidence="1" type="ORF">J0J69_11615</name>
</gene>